<comment type="similarity">
    <text evidence="1">Belongs to the ComF/GntX family.</text>
</comment>
<organism evidence="3 4">
    <name type="scientific">Candidatus Staskawiczbacteria bacterium RIFCSPHIGHO2_01_FULL_41_41</name>
    <dbReference type="NCBI Taxonomy" id="1802203"/>
    <lineage>
        <taxon>Bacteria</taxon>
        <taxon>Candidatus Staskawicziibacteriota</taxon>
    </lineage>
</organism>
<feature type="domain" description="Phosphoribosyltransferase" evidence="2">
    <location>
        <begin position="168"/>
        <end position="239"/>
    </location>
</feature>
<dbReference type="SUPFAM" id="SSF53271">
    <property type="entry name" value="PRTase-like"/>
    <property type="match status" value="1"/>
</dbReference>
<dbReference type="InterPro" id="IPR029057">
    <property type="entry name" value="PRTase-like"/>
</dbReference>
<sequence>MNTLHKISNFLLELFFPSFCFGCNKEGALLCYDCKSILDISEYNYCLCGKDPLRLPPGATGKCSRCQDKKLSGLYSALPYKEKSLTRKMIHHFKYEPYIKTLTPFLAEIVLEHLILAQNTSPGIWEHSVIIPVPLHKNKQKERGYNQSELLGQKIGQVLNVPLISGNLVKIKKTNDQLKLNAKEREENLRGAFNIKNPAQIQGKKIFLIDDVYTTGSTMAECARVLKEAGAKQVWGIVIAREG</sequence>
<evidence type="ECO:0000259" key="2">
    <source>
        <dbReference type="Pfam" id="PF00156"/>
    </source>
</evidence>
<dbReference type="Pfam" id="PF00156">
    <property type="entry name" value="Pribosyltran"/>
    <property type="match status" value="1"/>
</dbReference>
<accession>A0A1G2HVZ7</accession>
<dbReference type="InterPro" id="IPR000836">
    <property type="entry name" value="PRTase_dom"/>
</dbReference>
<name>A0A1G2HVZ7_9BACT</name>
<dbReference type="EMBL" id="MHOP01000005">
    <property type="protein sequence ID" value="OGZ66411.1"/>
    <property type="molecule type" value="Genomic_DNA"/>
</dbReference>
<dbReference type="PANTHER" id="PTHR47505">
    <property type="entry name" value="DNA UTILIZATION PROTEIN YHGH"/>
    <property type="match status" value="1"/>
</dbReference>
<dbReference type="Gene3D" id="3.40.50.2020">
    <property type="match status" value="1"/>
</dbReference>
<evidence type="ECO:0000313" key="3">
    <source>
        <dbReference type="EMBL" id="OGZ66411.1"/>
    </source>
</evidence>
<dbReference type="CDD" id="cd06223">
    <property type="entry name" value="PRTases_typeI"/>
    <property type="match status" value="1"/>
</dbReference>
<evidence type="ECO:0000313" key="4">
    <source>
        <dbReference type="Proteomes" id="UP000178774"/>
    </source>
</evidence>
<comment type="caution">
    <text evidence="3">The sequence shown here is derived from an EMBL/GenBank/DDBJ whole genome shotgun (WGS) entry which is preliminary data.</text>
</comment>
<reference evidence="3 4" key="1">
    <citation type="journal article" date="2016" name="Nat. Commun.">
        <title>Thousands of microbial genomes shed light on interconnected biogeochemical processes in an aquifer system.</title>
        <authorList>
            <person name="Anantharaman K."/>
            <person name="Brown C.T."/>
            <person name="Hug L.A."/>
            <person name="Sharon I."/>
            <person name="Castelle C.J."/>
            <person name="Probst A.J."/>
            <person name="Thomas B.C."/>
            <person name="Singh A."/>
            <person name="Wilkins M.J."/>
            <person name="Karaoz U."/>
            <person name="Brodie E.L."/>
            <person name="Williams K.H."/>
            <person name="Hubbard S.S."/>
            <person name="Banfield J.F."/>
        </authorList>
    </citation>
    <scope>NUCLEOTIDE SEQUENCE [LARGE SCALE GENOMIC DNA]</scope>
</reference>
<gene>
    <name evidence="3" type="ORF">A2822_01495</name>
</gene>
<dbReference type="PANTHER" id="PTHR47505:SF1">
    <property type="entry name" value="DNA UTILIZATION PROTEIN YHGH"/>
    <property type="match status" value="1"/>
</dbReference>
<evidence type="ECO:0000256" key="1">
    <source>
        <dbReference type="ARBA" id="ARBA00008007"/>
    </source>
</evidence>
<dbReference type="InterPro" id="IPR051910">
    <property type="entry name" value="ComF/GntX_DNA_util-trans"/>
</dbReference>
<proteinExistence type="inferred from homology"/>
<dbReference type="AlphaFoldDB" id="A0A1G2HVZ7"/>
<dbReference type="Proteomes" id="UP000178774">
    <property type="component" value="Unassembled WGS sequence"/>
</dbReference>
<protein>
    <recommendedName>
        <fullName evidence="2">Phosphoribosyltransferase domain-containing protein</fullName>
    </recommendedName>
</protein>